<dbReference type="InterPro" id="IPR029753">
    <property type="entry name" value="D-isomer_DH_CS"/>
</dbReference>
<evidence type="ECO:0000259" key="6">
    <source>
        <dbReference type="Pfam" id="PF00389"/>
    </source>
</evidence>
<name>A0A3B1E958_9ZZZZ</name>
<dbReference type="PANTHER" id="PTHR42789">
    <property type="entry name" value="D-ISOMER SPECIFIC 2-HYDROXYACID DEHYDROGENASE FAMILY PROTEIN (AFU_ORTHOLOGUE AFUA_6G10090)"/>
    <property type="match status" value="1"/>
</dbReference>
<keyword evidence="2" id="KW-0028">Amino-acid biosynthesis</keyword>
<dbReference type="InterPro" id="IPR029752">
    <property type="entry name" value="D-isomer_DH_CS1"/>
</dbReference>
<protein>
    <submittedName>
        <fullName evidence="8">D-3-phosphoglycerate dehydrogenase</fullName>
        <ecNumber evidence="8">1.1.1.95</ecNumber>
    </submittedName>
</protein>
<comment type="similarity">
    <text evidence="1">Belongs to the D-isomer specific 2-hydroxyacid dehydrogenase family.</text>
</comment>
<dbReference type="GO" id="GO:0004617">
    <property type="term" value="F:phosphoglycerate dehydrogenase activity"/>
    <property type="evidence" value="ECO:0007669"/>
    <property type="project" value="UniProtKB-EC"/>
</dbReference>
<dbReference type="PROSITE" id="PS00671">
    <property type="entry name" value="D_2_HYDROXYACID_DH_3"/>
    <property type="match status" value="1"/>
</dbReference>
<gene>
    <name evidence="8" type="ORF">MNBD_PLANCTO03-1198</name>
</gene>
<accession>A0A3B1E958</accession>
<evidence type="ECO:0000259" key="7">
    <source>
        <dbReference type="Pfam" id="PF02826"/>
    </source>
</evidence>
<dbReference type="InterPro" id="IPR036291">
    <property type="entry name" value="NAD(P)-bd_dom_sf"/>
</dbReference>
<evidence type="ECO:0000256" key="2">
    <source>
        <dbReference type="ARBA" id="ARBA00022605"/>
    </source>
</evidence>
<dbReference type="AlphaFoldDB" id="A0A3B1E958"/>
<evidence type="ECO:0000256" key="5">
    <source>
        <dbReference type="SAM" id="MobiDB-lite"/>
    </source>
</evidence>
<dbReference type="PROSITE" id="PS00065">
    <property type="entry name" value="D_2_HYDROXYACID_DH_1"/>
    <property type="match status" value="1"/>
</dbReference>
<evidence type="ECO:0000256" key="4">
    <source>
        <dbReference type="ARBA" id="ARBA00023027"/>
    </source>
</evidence>
<dbReference type="Gene3D" id="3.40.50.720">
    <property type="entry name" value="NAD(P)-binding Rossmann-like Domain"/>
    <property type="match status" value="2"/>
</dbReference>
<reference evidence="8" key="1">
    <citation type="submission" date="2018-06" db="EMBL/GenBank/DDBJ databases">
        <authorList>
            <person name="Zhirakovskaya E."/>
        </authorList>
    </citation>
    <scope>NUCLEOTIDE SEQUENCE</scope>
</reference>
<dbReference type="PANTHER" id="PTHR42789:SF1">
    <property type="entry name" value="D-ISOMER SPECIFIC 2-HYDROXYACID DEHYDROGENASE FAMILY PROTEIN (AFU_ORTHOLOGUE AFUA_6G10090)"/>
    <property type="match status" value="1"/>
</dbReference>
<dbReference type="InterPro" id="IPR006140">
    <property type="entry name" value="D-isomer_DH_NAD-bd"/>
</dbReference>
<dbReference type="InterPro" id="IPR050857">
    <property type="entry name" value="D-2-hydroxyacid_DH"/>
</dbReference>
<evidence type="ECO:0000313" key="8">
    <source>
        <dbReference type="EMBL" id="VAX42677.1"/>
    </source>
</evidence>
<dbReference type="SUPFAM" id="SSF51735">
    <property type="entry name" value="NAD(P)-binding Rossmann-fold domains"/>
    <property type="match status" value="1"/>
</dbReference>
<dbReference type="EMBL" id="UOGK01000735">
    <property type="protein sequence ID" value="VAX42677.1"/>
    <property type="molecule type" value="Genomic_DNA"/>
</dbReference>
<dbReference type="EC" id="1.1.1.95" evidence="8"/>
<evidence type="ECO:0000256" key="1">
    <source>
        <dbReference type="ARBA" id="ARBA00005854"/>
    </source>
</evidence>
<feature type="region of interest" description="Disordered" evidence="5">
    <location>
        <begin position="319"/>
        <end position="348"/>
    </location>
</feature>
<keyword evidence="3 8" id="KW-0560">Oxidoreductase</keyword>
<keyword evidence="4" id="KW-0520">NAD</keyword>
<evidence type="ECO:0000256" key="3">
    <source>
        <dbReference type="ARBA" id="ARBA00023002"/>
    </source>
</evidence>
<dbReference type="GO" id="GO:0051287">
    <property type="term" value="F:NAD binding"/>
    <property type="evidence" value="ECO:0007669"/>
    <property type="project" value="InterPro"/>
</dbReference>
<organism evidence="8">
    <name type="scientific">hydrothermal vent metagenome</name>
    <dbReference type="NCBI Taxonomy" id="652676"/>
    <lineage>
        <taxon>unclassified sequences</taxon>
        <taxon>metagenomes</taxon>
        <taxon>ecological metagenomes</taxon>
    </lineage>
</organism>
<sequence length="348" mass="36896">MKVLIADKFEQVGLDGLAALGCEVVFEPGLGAEDLSGAFAAHDPEVLIVRSTKVHAPAIEGAGLLKLIIRAGSGYDNIDGEAAAARGIGVCNCPGMNAVAVAELTMGLLLSCDRRIPDQTADLRAGKWNKKEYSKARGLKGRVLGVVGLGNIGYELVKRARAFDMTVHSWSRDFTPDRARTIGVEWWGSGRAELLTMASRCDAVSVHVALTPETKGLFDREFFTYLKPGAYFINTSRGGVVDEEALAEAVRTKGIRCGLDVWADQPTPTDTVFADALIKVPGVIGTHHCGASTDQAQAAVAEEAVRIVRVYKDTGHFENRVNTPHGEGGKGGAVPAALPVSTITETPC</sequence>
<dbReference type="Pfam" id="PF00389">
    <property type="entry name" value="2-Hacid_dh"/>
    <property type="match status" value="1"/>
</dbReference>
<dbReference type="SUPFAM" id="SSF52283">
    <property type="entry name" value="Formate/glycerate dehydrogenase catalytic domain-like"/>
    <property type="match status" value="1"/>
</dbReference>
<dbReference type="Pfam" id="PF02826">
    <property type="entry name" value="2-Hacid_dh_C"/>
    <property type="match status" value="1"/>
</dbReference>
<dbReference type="GO" id="GO:0008652">
    <property type="term" value="P:amino acid biosynthetic process"/>
    <property type="evidence" value="ECO:0007669"/>
    <property type="project" value="UniProtKB-KW"/>
</dbReference>
<feature type="domain" description="D-isomer specific 2-hydroxyacid dehydrogenase catalytic" evidence="6">
    <location>
        <begin position="3"/>
        <end position="322"/>
    </location>
</feature>
<feature type="domain" description="D-isomer specific 2-hydroxyacid dehydrogenase NAD-binding" evidence="7">
    <location>
        <begin position="106"/>
        <end position="290"/>
    </location>
</feature>
<dbReference type="InterPro" id="IPR006139">
    <property type="entry name" value="D-isomer_2_OHA_DH_cat_dom"/>
</dbReference>
<proteinExistence type="inferred from homology"/>